<accession>A0ABD4TS37</accession>
<proteinExistence type="predicted"/>
<dbReference type="InterPro" id="IPR036379">
    <property type="entry name" value="A-amylase_inhib_sf"/>
</dbReference>
<name>A0ABD4TS37_9CORY</name>
<dbReference type="EMBL" id="JAGPYW010000019">
    <property type="protein sequence ID" value="MCQ4615130.1"/>
    <property type="molecule type" value="Genomic_DNA"/>
</dbReference>
<dbReference type="AlphaFoldDB" id="A0ABD4TS37"/>
<evidence type="ECO:0000313" key="2">
    <source>
        <dbReference type="Proteomes" id="UP001205080"/>
    </source>
</evidence>
<dbReference type="RefSeq" id="WP_256001425.1">
    <property type="nucleotide sequence ID" value="NZ_JAGPYW010000019.1"/>
</dbReference>
<dbReference type="Proteomes" id="UP001205080">
    <property type="component" value="Unassembled WGS sequence"/>
</dbReference>
<evidence type="ECO:0000313" key="1">
    <source>
        <dbReference type="EMBL" id="MCQ4615130.1"/>
    </source>
</evidence>
<protein>
    <submittedName>
        <fullName evidence="1">Uncharacterized protein</fullName>
    </submittedName>
</protein>
<dbReference type="Gene3D" id="2.60.40.20">
    <property type="entry name" value="Alpha-amylase inhibitor"/>
    <property type="match status" value="1"/>
</dbReference>
<reference evidence="1 2" key="1">
    <citation type="submission" date="2021-04" db="EMBL/GenBank/DDBJ databases">
        <title>Corynebacterium genitalium sp. nov. and Corynebacterium genitalium sp. nov., two new species of the genus Corynebacterium.</title>
        <authorList>
            <person name="Jaen-Luchoro D."/>
            <person name="Pinyeiro-Iglesias B."/>
            <person name="Al-Shaer S."/>
            <person name="Karlsson R."/>
            <person name="Gonzales-Siles L."/>
            <person name="Cardew S."/>
            <person name="Jensie-Markopolous S."/>
            <person name="Ohlen M."/>
            <person name="Inganas E."/>
            <person name="Moore E.R.B."/>
        </authorList>
    </citation>
    <scope>NUCLEOTIDE SEQUENCE [LARGE SCALE GENOMIC DNA]</scope>
    <source>
        <strain evidence="1 2">CCUG 55013</strain>
    </source>
</reference>
<organism evidence="1 2">
    <name type="scientific">Corynebacterium pseudogenitalium</name>
    <dbReference type="NCBI Taxonomy" id="38303"/>
    <lineage>
        <taxon>Bacteria</taxon>
        <taxon>Bacillati</taxon>
        <taxon>Actinomycetota</taxon>
        <taxon>Actinomycetes</taxon>
        <taxon>Mycobacteriales</taxon>
        <taxon>Corynebacteriaceae</taxon>
        <taxon>Corynebacterium</taxon>
    </lineage>
</organism>
<sequence>MAACSSPAAMAVEGSSGLEKDAYSVVELSEGESISIPEGYAAGVVEEDSSSQMFRSANTAPSCVEAKMEKAAVQVYNNCDAPMRIKVVMTSVTSPILGSKDTSREQVSPHSRKNVKWVVRGLDKIDRVELC</sequence>
<comment type="caution">
    <text evidence="1">The sequence shown here is derived from an EMBL/GenBank/DDBJ whole genome shotgun (WGS) entry which is preliminary data.</text>
</comment>
<gene>
    <name evidence="1" type="ORF">KBX22_10410</name>
</gene>